<comment type="cofactor">
    <cofactor evidence="1">
        <name>FAD</name>
        <dbReference type="ChEBI" id="CHEBI:57692"/>
    </cofactor>
</comment>
<dbReference type="Proteomes" id="UP001392437">
    <property type="component" value="Unassembled WGS sequence"/>
</dbReference>
<keyword evidence="4" id="KW-0274">FAD</keyword>
<dbReference type="EMBL" id="JAQQWP010000009">
    <property type="protein sequence ID" value="KAK8099835.1"/>
    <property type="molecule type" value="Genomic_DNA"/>
</dbReference>
<dbReference type="Gene3D" id="3.50.50.60">
    <property type="entry name" value="FAD/NAD(P)-binding domain"/>
    <property type="match status" value="1"/>
</dbReference>
<evidence type="ECO:0000259" key="6">
    <source>
        <dbReference type="Pfam" id="PF01494"/>
    </source>
</evidence>
<dbReference type="PRINTS" id="PR00420">
    <property type="entry name" value="RNGMNOXGNASE"/>
</dbReference>
<evidence type="ECO:0000256" key="5">
    <source>
        <dbReference type="ARBA" id="ARBA00023002"/>
    </source>
</evidence>
<protein>
    <recommendedName>
        <fullName evidence="6">FAD-binding domain-containing protein</fullName>
    </recommendedName>
</protein>
<evidence type="ECO:0000313" key="8">
    <source>
        <dbReference type="Proteomes" id="UP001392437"/>
    </source>
</evidence>
<evidence type="ECO:0000256" key="1">
    <source>
        <dbReference type="ARBA" id="ARBA00001974"/>
    </source>
</evidence>
<dbReference type="GO" id="GO:0071949">
    <property type="term" value="F:FAD binding"/>
    <property type="evidence" value="ECO:0007669"/>
    <property type="project" value="InterPro"/>
</dbReference>
<evidence type="ECO:0000313" key="7">
    <source>
        <dbReference type="EMBL" id="KAK8099835.1"/>
    </source>
</evidence>
<sequence>MASQAHEDVDLVIIGGGPTGLFSAVLARQLGLSVSVIGTQDEKPSSLVVGRADALNARTQQYFEVAGILQELRTKGIECNSKSFFSLAGGIDRQITSAYMYAKKPAASSTFSQGDFQSRQDKWWTGLEHCHHKHFLMIGQPEVEKTLLQQLDDRAPVHFGERVVSIREEAGGRSVTVVTDAGRTTRAQFAIGADGAKSTVRQALGIGFQGTKPEMIWAVLDTFLDTDFPVCSEIITFQLEGQSRVSWIPRERGMSRFYVLLEGDVTQARAEASIRQHLAPYRVDFTRTEWFSTFEVRERIASSFLSQEQGRVMLAGDAAHVHSVNGGQGLNTGIADAFGLIWRLALACGKGNGDGVGQVAAPAVSKLLGTYDLERRTVAQDVINVAARLVRDTMHTAKQYVATIEKNAGYITGKSRMGVSYHEIGSCLIVDSERDIWRAGKRCPDLVLTSPVISAEQEGQRQWLYSLARYGRFLVLAIGATPGDLHSLQRFRCAADVISLTPRGHGVHSAMDTSGTDEGLPTFASELVAPGDAFTVLVRPDMYIGFVGETKGAVDYLADLFP</sequence>
<keyword evidence="3" id="KW-0285">Flavoprotein</keyword>
<dbReference type="InterPro" id="IPR036188">
    <property type="entry name" value="FAD/NAD-bd_sf"/>
</dbReference>
<dbReference type="AlphaFoldDB" id="A0AAW0Q9D7"/>
<dbReference type="Pfam" id="PF01494">
    <property type="entry name" value="FAD_binding_3"/>
    <property type="match status" value="1"/>
</dbReference>
<organism evidence="7 8">
    <name type="scientific">Apiospora kogelbergensis</name>
    <dbReference type="NCBI Taxonomy" id="1337665"/>
    <lineage>
        <taxon>Eukaryota</taxon>
        <taxon>Fungi</taxon>
        <taxon>Dikarya</taxon>
        <taxon>Ascomycota</taxon>
        <taxon>Pezizomycotina</taxon>
        <taxon>Sordariomycetes</taxon>
        <taxon>Xylariomycetidae</taxon>
        <taxon>Amphisphaeriales</taxon>
        <taxon>Apiosporaceae</taxon>
        <taxon>Apiospora</taxon>
    </lineage>
</organism>
<accession>A0AAW0Q9D7</accession>
<dbReference type="SUPFAM" id="SSF54373">
    <property type="entry name" value="FAD-linked reductases, C-terminal domain"/>
    <property type="match status" value="1"/>
</dbReference>
<dbReference type="GO" id="GO:0016709">
    <property type="term" value="F:oxidoreductase activity, acting on paired donors, with incorporation or reduction of molecular oxygen, NAD(P)H as one donor, and incorporation of one atom of oxygen"/>
    <property type="evidence" value="ECO:0007669"/>
    <property type="project" value="UniProtKB-ARBA"/>
</dbReference>
<dbReference type="InterPro" id="IPR002938">
    <property type="entry name" value="FAD-bd"/>
</dbReference>
<evidence type="ECO:0000256" key="3">
    <source>
        <dbReference type="ARBA" id="ARBA00022630"/>
    </source>
</evidence>
<keyword evidence="5" id="KW-0560">Oxidoreductase</keyword>
<keyword evidence="8" id="KW-1185">Reference proteome</keyword>
<evidence type="ECO:0000256" key="2">
    <source>
        <dbReference type="ARBA" id="ARBA00005179"/>
    </source>
</evidence>
<dbReference type="PANTHER" id="PTHR43004">
    <property type="entry name" value="TRK SYSTEM POTASSIUM UPTAKE PROTEIN"/>
    <property type="match status" value="1"/>
</dbReference>
<name>A0AAW0Q9D7_9PEZI</name>
<dbReference type="Gene3D" id="3.40.30.120">
    <property type="match status" value="1"/>
</dbReference>
<evidence type="ECO:0000256" key="4">
    <source>
        <dbReference type="ARBA" id="ARBA00022827"/>
    </source>
</evidence>
<dbReference type="InterPro" id="IPR050641">
    <property type="entry name" value="RIFMO-like"/>
</dbReference>
<comment type="caution">
    <text evidence="7">The sequence shown here is derived from an EMBL/GenBank/DDBJ whole genome shotgun (WGS) entry which is preliminary data.</text>
</comment>
<dbReference type="Gene3D" id="3.30.9.10">
    <property type="entry name" value="D-Amino Acid Oxidase, subunit A, domain 2"/>
    <property type="match status" value="1"/>
</dbReference>
<gene>
    <name evidence="7" type="ORF">PG999_010209</name>
</gene>
<dbReference type="PANTHER" id="PTHR43004:SF19">
    <property type="entry name" value="BINDING MONOOXYGENASE, PUTATIVE (JCVI)-RELATED"/>
    <property type="match status" value="1"/>
</dbReference>
<reference evidence="7 8" key="1">
    <citation type="submission" date="2023-01" db="EMBL/GenBank/DDBJ databases">
        <title>Analysis of 21 Apiospora genomes using comparative genomics revels a genus with tremendous synthesis potential of carbohydrate active enzymes and secondary metabolites.</title>
        <authorList>
            <person name="Sorensen T."/>
        </authorList>
    </citation>
    <scope>NUCLEOTIDE SEQUENCE [LARGE SCALE GENOMIC DNA]</scope>
    <source>
        <strain evidence="7 8">CBS 117206</strain>
    </source>
</reference>
<dbReference type="SUPFAM" id="SSF51905">
    <property type="entry name" value="FAD/NAD(P)-binding domain"/>
    <property type="match status" value="1"/>
</dbReference>
<comment type="pathway">
    <text evidence="2">Secondary metabolite biosynthesis.</text>
</comment>
<proteinExistence type="predicted"/>
<feature type="domain" description="FAD-binding" evidence="6">
    <location>
        <begin position="9"/>
        <end position="384"/>
    </location>
</feature>